<accession>A0ABN6EQF3</accession>
<evidence type="ECO:0000256" key="4">
    <source>
        <dbReference type="ARBA" id="ARBA00022989"/>
    </source>
</evidence>
<dbReference type="PANTHER" id="PTHR34857">
    <property type="entry name" value="SLL0384 PROTEIN"/>
    <property type="match status" value="1"/>
</dbReference>
<dbReference type="InterPro" id="IPR003339">
    <property type="entry name" value="ABC/ECF_trnsptr_transmembrane"/>
</dbReference>
<feature type="transmembrane region" description="Helical" evidence="6">
    <location>
        <begin position="232"/>
        <end position="250"/>
    </location>
</feature>
<dbReference type="Pfam" id="PF02361">
    <property type="entry name" value="CbiQ"/>
    <property type="match status" value="1"/>
</dbReference>
<reference evidence="7" key="1">
    <citation type="journal article" date="2022" name="Arch. Microbiol.">
        <title>Pseudodesulfovibrio sediminis sp. nov., a mesophilic and neutrophilic sulfate-reducing bacterium isolated from sediment of a brackish lake.</title>
        <authorList>
            <person name="Takahashi A."/>
            <person name="Kojima H."/>
            <person name="Watanabe M."/>
            <person name="Fukui M."/>
        </authorList>
    </citation>
    <scope>NUCLEOTIDE SEQUENCE</scope>
    <source>
        <strain evidence="7">SF6</strain>
    </source>
</reference>
<evidence type="ECO:0000256" key="2">
    <source>
        <dbReference type="ARBA" id="ARBA00022475"/>
    </source>
</evidence>
<feature type="transmembrane region" description="Helical" evidence="6">
    <location>
        <begin position="65"/>
        <end position="86"/>
    </location>
</feature>
<proteinExistence type="predicted"/>
<dbReference type="InterPro" id="IPR012809">
    <property type="entry name" value="ECF_CbiQ"/>
</dbReference>
<evidence type="ECO:0000256" key="1">
    <source>
        <dbReference type="ARBA" id="ARBA00004651"/>
    </source>
</evidence>
<evidence type="ECO:0000256" key="3">
    <source>
        <dbReference type="ARBA" id="ARBA00022692"/>
    </source>
</evidence>
<evidence type="ECO:0000313" key="8">
    <source>
        <dbReference type="Proteomes" id="UP001053296"/>
    </source>
</evidence>
<organism evidence="7 8">
    <name type="scientific">Pseudodesulfovibrio sediminis</name>
    <dbReference type="NCBI Taxonomy" id="2810563"/>
    <lineage>
        <taxon>Bacteria</taxon>
        <taxon>Pseudomonadati</taxon>
        <taxon>Thermodesulfobacteriota</taxon>
        <taxon>Desulfovibrionia</taxon>
        <taxon>Desulfovibrionales</taxon>
        <taxon>Desulfovibrionaceae</taxon>
    </lineage>
</organism>
<keyword evidence="3 6" id="KW-0812">Transmembrane</keyword>
<dbReference type="Proteomes" id="UP001053296">
    <property type="component" value="Chromosome"/>
</dbReference>
<keyword evidence="2" id="KW-1003">Cell membrane</keyword>
<name>A0ABN6EQF3_9BACT</name>
<keyword evidence="5 6" id="KW-0472">Membrane</keyword>
<evidence type="ECO:0000256" key="6">
    <source>
        <dbReference type="SAM" id="Phobius"/>
    </source>
</evidence>
<dbReference type="EMBL" id="AP024485">
    <property type="protein sequence ID" value="BCS87028.1"/>
    <property type="molecule type" value="Genomic_DNA"/>
</dbReference>
<feature type="transmembrane region" description="Helical" evidence="6">
    <location>
        <begin position="22"/>
        <end position="53"/>
    </location>
</feature>
<sequence>MAALSEPFASGDSFIHKADPRIRLVCGLIVTIPVALLTVNQPAWLALAFGLLLIKMARLNSVKALQRLFVVNFFIAFLWLFLPFSLPGDPILSLGPFHATNEGVNLALLITIKSNAIVLALMALIGTIPVQNLGPAMQQLGVQRKLCHILLFTYRYIFVIHDEYRTMRQSMQARGFKPRTNTHTYRSYAWLVGMLLVKSWDRAERVQSAMQCRGFKGRFYTLTEFETKPRDYGFLVLCLLVSAGLIYLGFMQKGSL</sequence>
<dbReference type="InterPro" id="IPR051611">
    <property type="entry name" value="ECF_transporter_component"/>
</dbReference>
<comment type="subcellular location">
    <subcellularLocation>
        <location evidence="1">Cell membrane</location>
        <topology evidence="1">Multi-pass membrane protein</topology>
    </subcellularLocation>
</comment>
<protein>
    <submittedName>
        <fullName evidence="7">Cobalt ECF transporter T component CbiQ</fullName>
    </submittedName>
</protein>
<evidence type="ECO:0000313" key="7">
    <source>
        <dbReference type="EMBL" id="BCS87028.1"/>
    </source>
</evidence>
<gene>
    <name evidence="7" type="ORF">PSDVSF_02700</name>
</gene>
<dbReference type="RefSeq" id="WP_229592840.1">
    <property type="nucleotide sequence ID" value="NZ_AP024485.1"/>
</dbReference>
<keyword evidence="4 6" id="KW-1133">Transmembrane helix</keyword>
<dbReference type="NCBIfam" id="TIGR02454">
    <property type="entry name" value="ECF_T_CbiQ"/>
    <property type="match status" value="1"/>
</dbReference>
<keyword evidence="8" id="KW-1185">Reference proteome</keyword>
<dbReference type="PANTHER" id="PTHR34857:SF2">
    <property type="entry name" value="SLL0384 PROTEIN"/>
    <property type="match status" value="1"/>
</dbReference>
<dbReference type="CDD" id="cd16914">
    <property type="entry name" value="EcfT"/>
    <property type="match status" value="1"/>
</dbReference>
<feature type="transmembrane region" description="Helical" evidence="6">
    <location>
        <begin position="106"/>
        <end position="130"/>
    </location>
</feature>
<evidence type="ECO:0000256" key="5">
    <source>
        <dbReference type="ARBA" id="ARBA00023136"/>
    </source>
</evidence>